<dbReference type="InterPro" id="IPR005467">
    <property type="entry name" value="His_kinase_dom"/>
</dbReference>
<sequence>MVLILVLLATQFYSAWSNYSKTLGQSSSINNWLKDRLNSRALDIYDLVFAIHRLQTICFLYERKIIDVDDLENHRMVTASMLNAFKGETKLAKSLEEIESYRDGIEATNIFIEKVISFENNRTTIDKVYYAGEGAIDSLVLLKGDAVQIEFTTIDQIANTVKTFQDVIAVVATRVVVLFFMCLVAIISFAFGVAALWRGQQRRFKRFEWLVASIGHDLRGPLQTLESASHMLTKSTITNDKVRYGSMISSALLNLSRLVNDMLMVVRYEEISLVQKYVNAEKWFSLYVQSYKIKIDQNSKLKFKSLVNVQPMQIEVDESMLTQCITNMLDNSFRYTENGSISLKININPIKNDYDHQLLTITVADTGIGIAQEDYERIFDPFERATTVARKQGKGLGLSIVKHIVNEMGGTVKIVDSKVNVGSTFKIDIPVRFKQLCENNEVESAKIPSKISLKPPKTGDKNVEIILVDDDESIIESMSAVLIDAGFGVLATKDVDLVISTIKAENCRMLITDIEMPKMNGFQLGKLAKDILPNIFIVAMTGHTTNLDQKQFKFDAVLYKPVRLNQILDVIDMANLES</sequence>
<dbReference type="EMBL" id="MSYM01000020">
    <property type="protein sequence ID" value="OLP04644.1"/>
    <property type="molecule type" value="Genomic_DNA"/>
</dbReference>
<dbReference type="GO" id="GO:0000155">
    <property type="term" value="F:phosphorelay sensor kinase activity"/>
    <property type="evidence" value="ECO:0007669"/>
    <property type="project" value="InterPro"/>
</dbReference>
<dbReference type="InterPro" id="IPR003594">
    <property type="entry name" value="HATPase_dom"/>
</dbReference>
<evidence type="ECO:0000256" key="1">
    <source>
        <dbReference type="ARBA" id="ARBA00000085"/>
    </source>
</evidence>
<dbReference type="InterPro" id="IPR004358">
    <property type="entry name" value="Sig_transdc_His_kin-like_C"/>
</dbReference>
<name>A0A1Q8Y9G6_9BURK</name>
<dbReference type="SMART" id="SM00448">
    <property type="entry name" value="REC"/>
    <property type="match status" value="1"/>
</dbReference>
<feature type="modified residue" description="4-aspartylphosphate" evidence="4">
    <location>
        <position position="513"/>
    </location>
</feature>
<feature type="transmembrane region" description="Helical" evidence="5">
    <location>
        <begin position="175"/>
        <end position="197"/>
    </location>
</feature>
<dbReference type="Gene3D" id="3.30.565.10">
    <property type="entry name" value="Histidine kinase-like ATPase, C-terminal domain"/>
    <property type="match status" value="1"/>
</dbReference>
<gene>
    <name evidence="8" type="ORF">BLL52_4089</name>
</gene>
<dbReference type="CDD" id="cd00082">
    <property type="entry name" value="HisKA"/>
    <property type="match status" value="1"/>
</dbReference>
<dbReference type="AlphaFoldDB" id="A0A1Q8Y9G6"/>
<dbReference type="SMART" id="SM00387">
    <property type="entry name" value="HATPase_c"/>
    <property type="match status" value="1"/>
</dbReference>
<evidence type="ECO:0000256" key="2">
    <source>
        <dbReference type="ARBA" id="ARBA00012438"/>
    </source>
</evidence>
<keyword evidence="5" id="KW-0812">Transmembrane</keyword>
<evidence type="ECO:0000313" key="8">
    <source>
        <dbReference type="EMBL" id="OLP04644.1"/>
    </source>
</evidence>
<protein>
    <recommendedName>
        <fullName evidence="2">histidine kinase</fullName>
        <ecNumber evidence="2">2.7.13.3</ecNumber>
    </recommendedName>
</protein>
<dbReference type="InterPro" id="IPR011006">
    <property type="entry name" value="CheY-like_superfamily"/>
</dbReference>
<evidence type="ECO:0000256" key="4">
    <source>
        <dbReference type="PROSITE-ProRule" id="PRU00169"/>
    </source>
</evidence>
<dbReference type="Gene3D" id="1.10.287.130">
    <property type="match status" value="1"/>
</dbReference>
<accession>A0A1Q8Y9G6</accession>
<dbReference type="Pfam" id="PF02518">
    <property type="entry name" value="HATPase_c"/>
    <property type="match status" value="1"/>
</dbReference>
<comment type="caution">
    <text evidence="8">The sequence shown here is derived from an EMBL/GenBank/DDBJ whole genome shotgun (WGS) entry which is preliminary data.</text>
</comment>
<dbReference type="PANTHER" id="PTHR43547">
    <property type="entry name" value="TWO-COMPONENT HISTIDINE KINASE"/>
    <property type="match status" value="1"/>
</dbReference>
<comment type="catalytic activity">
    <reaction evidence="1">
        <text>ATP + protein L-histidine = ADP + protein N-phospho-L-histidine.</text>
        <dbReference type="EC" id="2.7.13.3"/>
    </reaction>
</comment>
<proteinExistence type="predicted"/>
<keyword evidence="9" id="KW-1185">Reference proteome</keyword>
<keyword evidence="8" id="KW-0808">Transferase</keyword>
<keyword evidence="5" id="KW-0472">Membrane</keyword>
<dbReference type="SUPFAM" id="SSF52172">
    <property type="entry name" value="CheY-like"/>
    <property type="match status" value="1"/>
</dbReference>
<organism evidence="8 9">
    <name type="scientific">Rhodoferax antarcticus ANT.BR</name>
    <dbReference type="NCBI Taxonomy" id="1111071"/>
    <lineage>
        <taxon>Bacteria</taxon>
        <taxon>Pseudomonadati</taxon>
        <taxon>Pseudomonadota</taxon>
        <taxon>Betaproteobacteria</taxon>
        <taxon>Burkholderiales</taxon>
        <taxon>Comamonadaceae</taxon>
        <taxon>Rhodoferax</taxon>
    </lineage>
</organism>
<evidence type="ECO:0000256" key="5">
    <source>
        <dbReference type="SAM" id="Phobius"/>
    </source>
</evidence>
<dbReference type="InterPro" id="IPR036097">
    <property type="entry name" value="HisK_dim/P_sf"/>
</dbReference>
<keyword evidence="3 4" id="KW-0597">Phosphoprotein</keyword>
<feature type="domain" description="Response regulatory" evidence="7">
    <location>
        <begin position="464"/>
        <end position="575"/>
    </location>
</feature>
<dbReference type="PRINTS" id="PR00344">
    <property type="entry name" value="BCTRLSENSOR"/>
</dbReference>
<dbReference type="SUPFAM" id="SSF47384">
    <property type="entry name" value="Homodimeric domain of signal transducing histidine kinase"/>
    <property type="match status" value="1"/>
</dbReference>
<evidence type="ECO:0000313" key="9">
    <source>
        <dbReference type="Proteomes" id="UP000185911"/>
    </source>
</evidence>
<keyword evidence="5" id="KW-1133">Transmembrane helix</keyword>
<dbReference type="SMART" id="SM00388">
    <property type="entry name" value="HisKA"/>
    <property type="match status" value="1"/>
</dbReference>
<keyword evidence="8" id="KW-0418">Kinase</keyword>
<dbReference type="InterPro" id="IPR003661">
    <property type="entry name" value="HisK_dim/P_dom"/>
</dbReference>
<evidence type="ECO:0000259" key="6">
    <source>
        <dbReference type="PROSITE" id="PS50109"/>
    </source>
</evidence>
<dbReference type="SUPFAM" id="SSF55874">
    <property type="entry name" value="ATPase domain of HSP90 chaperone/DNA topoisomerase II/histidine kinase"/>
    <property type="match status" value="1"/>
</dbReference>
<dbReference type="InterPro" id="IPR036890">
    <property type="entry name" value="HATPase_C_sf"/>
</dbReference>
<dbReference type="PANTHER" id="PTHR43547:SF2">
    <property type="entry name" value="HYBRID SIGNAL TRANSDUCTION HISTIDINE KINASE C"/>
    <property type="match status" value="1"/>
</dbReference>
<dbReference type="Pfam" id="PF00072">
    <property type="entry name" value="Response_reg"/>
    <property type="match status" value="1"/>
</dbReference>
<dbReference type="InterPro" id="IPR001789">
    <property type="entry name" value="Sig_transdc_resp-reg_receiver"/>
</dbReference>
<reference evidence="8 9" key="1">
    <citation type="submission" date="2017-01" db="EMBL/GenBank/DDBJ databases">
        <title>Genome sequence of Rhodoferax antarcticus ANT.BR, a psychrophilic purple nonsulfur bacterium from an Antarctic microbial mat.</title>
        <authorList>
            <person name="Baker J."/>
            <person name="Riester C."/>
            <person name="Skinner B."/>
            <person name="Newell A."/>
            <person name="Swingley W."/>
            <person name="Madigan M."/>
            <person name="Jung D."/>
            <person name="Asao M."/>
            <person name="Chen M."/>
            <person name="Loughlin P."/>
            <person name="Pan H."/>
            <person name="Lin S."/>
            <person name="Li N."/>
            <person name="Shaw J."/>
            <person name="Prado M."/>
            <person name="Sherman C."/>
            <person name="Li X."/>
            <person name="Tang J."/>
            <person name="Blankenship R."/>
            <person name="Zhao T."/>
            <person name="Touchman J."/>
            <person name="Sattley M."/>
        </authorList>
    </citation>
    <scope>NUCLEOTIDE SEQUENCE [LARGE SCALE GENOMIC DNA]</scope>
    <source>
        <strain evidence="8 9">ANT.BR</strain>
    </source>
</reference>
<evidence type="ECO:0000256" key="3">
    <source>
        <dbReference type="ARBA" id="ARBA00022553"/>
    </source>
</evidence>
<dbReference type="PROSITE" id="PS50109">
    <property type="entry name" value="HIS_KIN"/>
    <property type="match status" value="1"/>
</dbReference>
<evidence type="ECO:0000259" key="7">
    <source>
        <dbReference type="PROSITE" id="PS50110"/>
    </source>
</evidence>
<dbReference type="EC" id="2.7.13.3" evidence="2"/>
<dbReference type="Gene3D" id="3.40.50.2300">
    <property type="match status" value="1"/>
</dbReference>
<dbReference type="PROSITE" id="PS50110">
    <property type="entry name" value="RESPONSE_REGULATORY"/>
    <property type="match status" value="1"/>
</dbReference>
<dbReference type="Proteomes" id="UP000185911">
    <property type="component" value="Unassembled WGS sequence"/>
</dbReference>
<feature type="domain" description="Histidine kinase" evidence="6">
    <location>
        <begin position="213"/>
        <end position="433"/>
    </location>
</feature>
<dbReference type="Pfam" id="PF00512">
    <property type="entry name" value="HisKA"/>
    <property type="match status" value="1"/>
</dbReference>